<keyword evidence="1" id="KW-0732">Signal</keyword>
<evidence type="ECO:0000256" key="1">
    <source>
        <dbReference type="SAM" id="SignalP"/>
    </source>
</evidence>
<evidence type="ECO:0000313" key="4">
    <source>
        <dbReference type="Proteomes" id="UP000236291"/>
    </source>
</evidence>
<sequence length="214" mass="23789">MGFGDAWIRWIMMCVSSVNYSVLMNYDRVGPIIPGRGLRQGDPLSPYLFILVAEGLTALIHKAVGRGDIHGARICRGAPEVSHLLFADDCFLFCRASVAEVNQLMSILQTYELASGQEINLAKSEVFFSRNMSPADKEDLARILGVRHVLGTGIYLGLPSMIGRSKKAIFSYIKDRIWKKVNSWRGRALSKAGKEVMIKSVLQAIPSYVMSMFI</sequence>
<dbReference type="PANTHER" id="PTHR33116:SF86">
    <property type="entry name" value="REVERSE TRANSCRIPTASE DOMAIN-CONTAINING PROTEIN"/>
    <property type="match status" value="1"/>
</dbReference>
<gene>
    <name evidence="3" type="ORF">L195_g057511</name>
</gene>
<comment type="caution">
    <text evidence="3">The sequence shown here is derived from an EMBL/GenBank/DDBJ whole genome shotgun (WGS) entry which is preliminary data.</text>
</comment>
<feature type="domain" description="Reverse transcriptase" evidence="2">
    <location>
        <begin position="1"/>
        <end position="148"/>
    </location>
</feature>
<feature type="chain" id="PRO_5014456844" evidence="1">
    <location>
        <begin position="18"/>
        <end position="214"/>
    </location>
</feature>
<proteinExistence type="predicted"/>
<accession>A0A2K3KW91</accession>
<name>A0A2K3KW91_TRIPR</name>
<feature type="signal peptide" evidence="1">
    <location>
        <begin position="1"/>
        <end position="17"/>
    </location>
</feature>
<feature type="non-terminal residue" evidence="3">
    <location>
        <position position="214"/>
    </location>
</feature>
<protein>
    <submittedName>
        <fullName evidence="3">Ribonuclease H</fullName>
    </submittedName>
</protein>
<dbReference type="Pfam" id="PF00078">
    <property type="entry name" value="RVT_1"/>
    <property type="match status" value="1"/>
</dbReference>
<evidence type="ECO:0000259" key="2">
    <source>
        <dbReference type="PROSITE" id="PS50878"/>
    </source>
</evidence>
<dbReference type="InterPro" id="IPR000477">
    <property type="entry name" value="RT_dom"/>
</dbReference>
<dbReference type="SUPFAM" id="SSF56672">
    <property type="entry name" value="DNA/RNA polymerases"/>
    <property type="match status" value="1"/>
</dbReference>
<dbReference type="PROSITE" id="PS50878">
    <property type="entry name" value="RT_POL"/>
    <property type="match status" value="1"/>
</dbReference>
<dbReference type="STRING" id="57577.A0A2K3KW91"/>
<dbReference type="InterPro" id="IPR043502">
    <property type="entry name" value="DNA/RNA_pol_sf"/>
</dbReference>
<reference evidence="3 4" key="2">
    <citation type="journal article" date="2017" name="Front. Plant Sci.">
        <title>Gene Classification and Mining of Molecular Markers Useful in Red Clover (Trifolium pratense) Breeding.</title>
        <authorList>
            <person name="Istvanek J."/>
            <person name="Dluhosova J."/>
            <person name="Dluhos P."/>
            <person name="Patkova L."/>
            <person name="Nedelnik J."/>
            <person name="Repkova J."/>
        </authorList>
    </citation>
    <scope>NUCLEOTIDE SEQUENCE [LARGE SCALE GENOMIC DNA]</scope>
    <source>
        <strain evidence="4">cv. Tatra</strain>
        <tissue evidence="3">Young leaves</tissue>
    </source>
</reference>
<dbReference type="EMBL" id="ASHM01114393">
    <property type="protein sequence ID" value="PNX70556.1"/>
    <property type="molecule type" value="Genomic_DNA"/>
</dbReference>
<dbReference type="Proteomes" id="UP000236291">
    <property type="component" value="Unassembled WGS sequence"/>
</dbReference>
<evidence type="ECO:0000313" key="3">
    <source>
        <dbReference type="EMBL" id="PNX70556.1"/>
    </source>
</evidence>
<dbReference type="AlphaFoldDB" id="A0A2K3KW91"/>
<organism evidence="3 4">
    <name type="scientific">Trifolium pratense</name>
    <name type="common">Red clover</name>
    <dbReference type="NCBI Taxonomy" id="57577"/>
    <lineage>
        <taxon>Eukaryota</taxon>
        <taxon>Viridiplantae</taxon>
        <taxon>Streptophyta</taxon>
        <taxon>Embryophyta</taxon>
        <taxon>Tracheophyta</taxon>
        <taxon>Spermatophyta</taxon>
        <taxon>Magnoliopsida</taxon>
        <taxon>eudicotyledons</taxon>
        <taxon>Gunneridae</taxon>
        <taxon>Pentapetalae</taxon>
        <taxon>rosids</taxon>
        <taxon>fabids</taxon>
        <taxon>Fabales</taxon>
        <taxon>Fabaceae</taxon>
        <taxon>Papilionoideae</taxon>
        <taxon>50 kb inversion clade</taxon>
        <taxon>NPAAA clade</taxon>
        <taxon>Hologalegina</taxon>
        <taxon>IRL clade</taxon>
        <taxon>Trifolieae</taxon>
        <taxon>Trifolium</taxon>
    </lineage>
</organism>
<dbReference type="PANTHER" id="PTHR33116">
    <property type="entry name" value="REVERSE TRANSCRIPTASE ZINC-BINDING DOMAIN-CONTAINING PROTEIN-RELATED-RELATED"/>
    <property type="match status" value="1"/>
</dbReference>
<reference evidence="3 4" key="1">
    <citation type="journal article" date="2014" name="Am. J. Bot.">
        <title>Genome assembly and annotation for red clover (Trifolium pratense; Fabaceae).</title>
        <authorList>
            <person name="Istvanek J."/>
            <person name="Jaros M."/>
            <person name="Krenek A."/>
            <person name="Repkova J."/>
        </authorList>
    </citation>
    <scope>NUCLEOTIDE SEQUENCE [LARGE SCALE GENOMIC DNA]</scope>
    <source>
        <strain evidence="4">cv. Tatra</strain>
        <tissue evidence="3">Young leaves</tissue>
    </source>
</reference>